<dbReference type="EMBL" id="PGGS01000011">
    <property type="protein sequence ID" value="PNH12288.1"/>
    <property type="molecule type" value="Genomic_DNA"/>
</dbReference>
<sequence length="300" mass="31155">MSSSEDDVVKRAVLDYLATADMATTTERGVLQHVTSSLGLAQPSSHYKPIVGAAIEEFLSSLPAEDEAPGDEGAGGNEDEEGEEEPAPSVPAKRGRKAAAGGAAASKKARGSAGQEEELFVQEIGGRRKARLYVDVREFYDKDGAEAPGAKGLSMDPGQWASLARELPRLVGAQRERDASTPVVPLAKTKLASKDGALLPGKKGIALSPADWATLAAAVGDISDALARRDMAYILQLSGMRRVSLSEFKGQVYVGVREFYDKGGGELAPGQKGLSMNAAQWQACAAGAAGISAALEAAQG</sequence>
<accession>A0A2J8AIE8</accession>
<evidence type="ECO:0000313" key="10">
    <source>
        <dbReference type="EMBL" id="PNH12288.1"/>
    </source>
</evidence>
<dbReference type="Gene3D" id="2.30.31.10">
    <property type="entry name" value="Transcriptional Coactivator Pc4, Chain A"/>
    <property type="match status" value="3"/>
</dbReference>
<dbReference type="GO" id="GO:0003713">
    <property type="term" value="F:transcription coactivator activity"/>
    <property type="evidence" value="ECO:0007669"/>
    <property type="project" value="InterPro"/>
</dbReference>
<protein>
    <submittedName>
        <fullName evidence="10">RNA polymerase II transcriptional coactivator</fullName>
    </submittedName>
</protein>
<evidence type="ECO:0000259" key="8">
    <source>
        <dbReference type="Pfam" id="PF02229"/>
    </source>
</evidence>
<comment type="caution">
    <text evidence="10">The sequence shown here is derived from an EMBL/GenBank/DDBJ whole genome shotgun (WGS) entry which is preliminary data.</text>
</comment>
<evidence type="ECO:0000256" key="3">
    <source>
        <dbReference type="ARBA" id="ARBA00023015"/>
    </source>
</evidence>
<keyword evidence="5" id="KW-0804">Transcription</keyword>
<evidence type="ECO:0000256" key="4">
    <source>
        <dbReference type="ARBA" id="ARBA00023125"/>
    </source>
</evidence>
<evidence type="ECO:0000256" key="1">
    <source>
        <dbReference type="ARBA" id="ARBA00004123"/>
    </source>
</evidence>
<dbReference type="SUPFAM" id="SSF54447">
    <property type="entry name" value="ssDNA-binding transcriptional regulator domain"/>
    <property type="match status" value="3"/>
</dbReference>
<comment type="subcellular location">
    <subcellularLocation>
        <location evidence="1">Nucleus</location>
    </subcellularLocation>
</comment>
<dbReference type="AlphaFoldDB" id="A0A2J8AIE8"/>
<evidence type="ECO:0000256" key="5">
    <source>
        <dbReference type="ARBA" id="ARBA00023163"/>
    </source>
</evidence>
<keyword evidence="3" id="KW-0805">Transcription regulation</keyword>
<reference evidence="10 11" key="1">
    <citation type="journal article" date="2017" name="Mol. Biol. Evol.">
        <title>The 4-celled Tetrabaena socialis nuclear genome reveals the essential components for genetic control of cell number at the origin of multicellularity in the volvocine lineage.</title>
        <authorList>
            <person name="Featherston J."/>
            <person name="Arakaki Y."/>
            <person name="Hanschen E.R."/>
            <person name="Ferris P.J."/>
            <person name="Michod R.E."/>
            <person name="Olson B.J.S.C."/>
            <person name="Nozaki H."/>
            <person name="Durand P.M."/>
        </authorList>
    </citation>
    <scope>NUCLEOTIDE SEQUENCE [LARGE SCALE GENOMIC DNA]</scope>
    <source>
        <strain evidence="10 11">NIES-571</strain>
    </source>
</reference>
<dbReference type="GO" id="GO:0060261">
    <property type="term" value="P:positive regulation of transcription initiation by RNA polymerase II"/>
    <property type="evidence" value="ECO:0007669"/>
    <property type="project" value="InterPro"/>
</dbReference>
<keyword evidence="6" id="KW-0539">Nucleus</keyword>
<dbReference type="Proteomes" id="UP000236333">
    <property type="component" value="Unassembled WGS sequence"/>
</dbReference>
<evidence type="ECO:0000256" key="7">
    <source>
        <dbReference type="SAM" id="MobiDB-lite"/>
    </source>
</evidence>
<evidence type="ECO:0000259" key="9">
    <source>
        <dbReference type="Pfam" id="PF08766"/>
    </source>
</evidence>
<feature type="domain" description="Transcriptional coactivator p15 (PC4) C-terminal" evidence="8">
    <location>
        <begin position="236"/>
        <end position="283"/>
    </location>
</feature>
<evidence type="ECO:0000256" key="2">
    <source>
        <dbReference type="ARBA" id="ARBA00009001"/>
    </source>
</evidence>
<dbReference type="Pfam" id="PF02229">
    <property type="entry name" value="PC4"/>
    <property type="match status" value="2"/>
</dbReference>
<feature type="region of interest" description="Disordered" evidence="7">
    <location>
        <begin position="58"/>
        <end position="117"/>
    </location>
</feature>
<feature type="domain" description="Transcriptional coactivator p15 (PC4) C-terminal" evidence="8">
    <location>
        <begin position="129"/>
        <end position="163"/>
    </location>
</feature>
<evidence type="ECO:0000256" key="6">
    <source>
        <dbReference type="ARBA" id="ARBA00023242"/>
    </source>
</evidence>
<organism evidence="10 11">
    <name type="scientific">Tetrabaena socialis</name>
    <dbReference type="NCBI Taxonomy" id="47790"/>
    <lineage>
        <taxon>Eukaryota</taxon>
        <taxon>Viridiplantae</taxon>
        <taxon>Chlorophyta</taxon>
        <taxon>core chlorophytes</taxon>
        <taxon>Chlorophyceae</taxon>
        <taxon>CS clade</taxon>
        <taxon>Chlamydomonadales</taxon>
        <taxon>Tetrabaenaceae</taxon>
        <taxon>Tetrabaena</taxon>
    </lineage>
</organism>
<dbReference type="PANTHER" id="PTHR13215">
    <property type="entry name" value="RNA POLYMERASE II TRANSCRIPTIONAL COACTIVATOR"/>
    <property type="match status" value="1"/>
</dbReference>
<dbReference type="Pfam" id="PF08766">
    <property type="entry name" value="DEK_C"/>
    <property type="match status" value="1"/>
</dbReference>
<dbReference type="GO" id="GO:0003677">
    <property type="term" value="F:DNA binding"/>
    <property type="evidence" value="ECO:0007669"/>
    <property type="project" value="UniProtKB-KW"/>
</dbReference>
<gene>
    <name evidence="10" type="ORF">TSOC_000806</name>
</gene>
<dbReference type="InterPro" id="IPR003173">
    <property type="entry name" value="PC4_C"/>
</dbReference>
<proteinExistence type="inferred from homology"/>
<keyword evidence="11" id="KW-1185">Reference proteome</keyword>
<dbReference type="InterPro" id="IPR009044">
    <property type="entry name" value="ssDNA-bd_transcriptional_reg"/>
</dbReference>
<dbReference type="InterPro" id="IPR045125">
    <property type="entry name" value="Sub1/Tcp4-like"/>
</dbReference>
<dbReference type="GO" id="GO:0005634">
    <property type="term" value="C:nucleus"/>
    <property type="evidence" value="ECO:0007669"/>
    <property type="project" value="UniProtKB-SubCell"/>
</dbReference>
<comment type="similarity">
    <text evidence="2">Belongs to the transcriptional coactivator PC4 family.</text>
</comment>
<feature type="domain" description="DEK-C" evidence="9">
    <location>
        <begin position="5"/>
        <end position="59"/>
    </location>
</feature>
<feature type="compositionally biased region" description="Low complexity" evidence="7">
    <location>
        <begin position="98"/>
        <end position="114"/>
    </location>
</feature>
<keyword evidence="4" id="KW-0238">DNA-binding</keyword>
<name>A0A2J8AIE8_9CHLO</name>
<dbReference type="OrthoDB" id="2505440at2759"/>
<dbReference type="InterPro" id="IPR014876">
    <property type="entry name" value="DEK_C"/>
</dbReference>
<feature type="compositionally biased region" description="Acidic residues" evidence="7">
    <location>
        <begin position="77"/>
        <end position="86"/>
    </location>
</feature>
<evidence type="ECO:0000313" key="11">
    <source>
        <dbReference type="Proteomes" id="UP000236333"/>
    </source>
</evidence>